<dbReference type="PANTHER" id="PTHR43861">
    <property type="entry name" value="TRANS-ACONITATE 2-METHYLTRANSFERASE-RELATED"/>
    <property type="match status" value="1"/>
</dbReference>
<dbReference type="Pfam" id="PF13489">
    <property type="entry name" value="Methyltransf_23"/>
    <property type="match status" value="1"/>
</dbReference>
<organism evidence="2 3">
    <name type="scientific">Stutzerimonas stutzeri KOS6</name>
    <dbReference type="NCBI Taxonomy" id="1218352"/>
    <lineage>
        <taxon>Bacteria</taxon>
        <taxon>Pseudomonadati</taxon>
        <taxon>Pseudomonadota</taxon>
        <taxon>Gammaproteobacteria</taxon>
        <taxon>Pseudomonadales</taxon>
        <taxon>Pseudomonadaceae</taxon>
        <taxon>Stutzerimonas</taxon>
    </lineage>
</organism>
<dbReference type="CDD" id="cd02440">
    <property type="entry name" value="AdoMet_MTases"/>
    <property type="match status" value="1"/>
</dbReference>
<protein>
    <submittedName>
        <fullName evidence="2">Uncharacterized protein</fullName>
    </submittedName>
</protein>
<dbReference type="AlphaFoldDB" id="A0A061JKT2"/>
<accession>A0A061JKT2</accession>
<reference evidence="2 3" key="1">
    <citation type="journal article" date="2013" name="Genome Announc.">
        <title>Draft Genome of the Nitrogen-Fixing Bacterium Pseudomonas stutzeri Strain KOS6 Isolated from Industrial Hydrocarbon Sludge.</title>
        <authorList>
            <person name="Grigoryeva T.V."/>
            <person name="Laikov A.V."/>
            <person name="Naumova R.P."/>
            <person name="Manolov A.I."/>
            <person name="Larin A.K."/>
            <person name="Karpova I.Y."/>
            <person name="Semashko T.A."/>
            <person name="Alexeev D.G."/>
            <person name="Kostryukova E.S."/>
            <person name="Muller R."/>
            <person name="Govorun V.M."/>
        </authorList>
    </citation>
    <scope>NUCLEOTIDE SEQUENCE [LARGE SCALE GENOMIC DNA]</scope>
    <source>
        <strain evidence="2 3">KOS6</strain>
    </source>
</reference>
<comment type="caution">
    <text evidence="2">The sequence shown here is derived from an EMBL/GenBank/DDBJ whole genome shotgun (WGS) entry which is preliminary data.</text>
</comment>
<evidence type="ECO:0000313" key="2">
    <source>
        <dbReference type="EMBL" id="EWC39208.1"/>
    </source>
</evidence>
<dbReference type="Gene3D" id="3.40.50.150">
    <property type="entry name" value="Vaccinia Virus protein VP39"/>
    <property type="match status" value="1"/>
</dbReference>
<gene>
    <name evidence="2" type="ORF">B597_021365</name>
</gene>
<keyword evidence="1" id="KW-0175">Coiled coil</keyword>
<dbReference type="Proteomes" id="UP000026923">
    <property type="component" value="Unassembled WGS sequence"/>
</dbReference>
<name>A0A061JKT2_STUST</name>
<dbReference type="eggNOG" id="COG2230">
    <property type="taxonomic scope" value="Bacteria"/>
</dbReference>
<dbReference type="EMBL" id="AMCZ02000048">
    <property type="protein sequence ID" value="EWC39208.1"/>
    <property type="molecule type" value="Genomic_DNA"/>
</dbReference>
<evidence type="ECO:0000313" key="3">
    <source>
        <dbReference type="Proteomes" id="UP000026923"/>
    </source>
</evidence>
<sequence length="353" mass="40180">MITLRNWLSQYLPRRPCRWLRNLWRLSHTRREVRQLSQVAEQAQAEHAAREQRMAERAQAEHAALEQRLAERARVEYAALEQQLAEQARLIGELQHEAEQARKELSGAAPLYKHVELPFSHAEPAPDWIANAERVLGIRLADLPAGERERWFYSFYSEMAGGVEHILQQQYRVYLPLLPVMEDRRVLDIGCGAGEFLNFLRQQGIKALGLDLDAQEVARARLRGLDAIQMDAQSFFQNVDESFSAITLFQVIEHVPAGQVEPLLSDCISALAPGGVLVVETVNLRHPNALNGFYTDPTHQRPLSDNYLSFLLQWHGLERVEIIYTLPDWLPGISSAAPPRCYANFTVIGYRSA</sequence>
<evidence type="ECO:0000256" key="1">
    <source>
        <dbReference type="SAM" id="Coils"/>
    </source>
</evidence>
<dbReference type="InterPro" id="IPR029063">
    <property type="entry name" value="SAM-dependent_MTases_sf"/>
</dbReference>
<feature type="coiled-coil region" evidence="1">
    <location>
        <begin position="26"/>
        <end position="104"/>
    </location>
</feature>
<proteinExistence type="predicted"/>
<dbReference type="SUPFAM" id="SSF53335">
    <property type="entry name" value="S-adenosyl-L-methionine-dependent methyltransferases"/>
    <property type="match status" value="1"/>
</dbReference>
<dbReference type="HOGENOM" id="CLU_784966_0_0_6"/>